<dbReference type="InterPro" id="IPR036642">
    <property type="entry name" value="Cyt_bc1_su8_sf"/>
</dbReference>
<keyword evidence="10" id="KW-0472">Membrane</keyword>
<proteinExistence type="inferred from homology"/>
<keyword evidence="12" id="KW-1185">Reference proteome</keyword>
<reference evidence="11" key="2">
    <citation type="submission" date="2020-08" db="EMBL/GenBank/DDBJ databases">
        <title>Plant Genome Project.</title>
        <authorList>
            <person name="Zhang R.-G."/>
        </authorList>
    </citation>
    <scope>NUCLEOTIDE SEQUENCE</scope>
    <source>
        <strain evidence="11">Huo1</strain>
        <tissue evidence="11">Leaf</tissue>
    </source>
</reference>
<organism evidence="11">
    <name type="scientific">Salvia splendens</name>
    <name type="common">Scarlet sage</name>
    <dbReference type="NCBI Taxonomy" id="180675"/>
    <lineage>
        <taxon>Eukaryota</taxon>
        <taxon>Viridiplantae</taxon>
        <taxon>Streptophyta</taxon>
        <taxon>Embryophyta</taxon>
        <taxon>Tracheophyta</taxon>
        <taxon>Spermatophyta</taxon>
        <taxon>Magnoliopsida</taxon>
        <taxon>eudicotyledons</taxon>
        <taxon>Gunneridae</taxon>
        <taxon>Pentapetalae</taxon>
        <taxon>asterids</taxon>
        <taxon>lamiids</taxon>
        <taxon>Lamiales</taxon>
        <taxon>Lamiaceae</taxon>
        <taxon>Nepetoideae</taxon>
        <taxon>Mentheae</taxon>
        <taxon>Salviinae</taxon>
        <taxon>Salvia</taxon>
        <taxon>Salvia subgen. Calosphace</taxon>
        <taxon>core Calosphace</taxon>
    </lineage>
</organism>
<keyword evidence="7" id="KW-0249">Electron transport</keyword>
<gene>
    <name evidence="11" type="ORF">SASPL_120244</name>
</gene>
<dbReference type="EMBL" id="PNBA02000007">
    <property type="protein sequence ID" value="KAG6418046.1"/>
    <property type="molecule type" value="Genomic_DNA"/>
</dbReference>
<evidence type="ECO:0000313" key="11">
    <source>
        <dbReference type="EMBL" id="KAG6418046.1"/>
    </source>
</evidence>
<evidence type="ECO:0000256" key="3">
    <source>
        <dbReference type="ARBA" id="ARBA00022448"/>
    </source>
</evidence>
<dbReference type="Gene3D" id="1.20.5.210">
    <property type="entry name" value="Cytochrome b-c1 complex subunit 8"/>
    <property type="match status" value="1"/>
</dbReference>
<evidence type="ECO:0000256" key="1">
    <source>
        <dbReference type="ARBA" id="ARBA00004434"/>
    </source>
</evidence>
<dbReference type="Pfam" id="PF10890">
    <property type="entry name" value="Cyt_b-c1_8"/>
    <property type="match status" value="1"/>
</dbReference>
<keyword evidence="5" id="KW-0812">Transmembrane</keyword>
<comment type="caution">
    <text evidence="11">The sequence shown here is derived from an EMBL/GenBank/DDBJ whole genome shotgun (WGS) entry which is preliminary data.</text>
</comment>
<keyword evidence="8" id="KW-1133">Transmembrane helix</keyword>
<dbReference type="GO" id="GO:0006122">
    <property type="term" value="P:mitochondrial electron transport, ubiquinol to cytochrome c"/>
    <property type="evidence" value="ECO:0007669"/>
    <property type="project" value="InterPro"/>
</dbReference>
<protein>
    <submittedName>
        <fullName evidence="11">Uncharacterized protein</fullName>
    </submittedName>
</protein>
<evidence type="ECO:0000256" key="8">
    <source>
        <dbReference type="ARBA" id="ARBA00022989"/>
    </source>
</evidence>
<evidence type="ECO:0000256" key="6">
    <source>
        <dbReference type="ARBA" id="ARBA00022792"/>
    </source>
</evidence>
<dbReference type="InterPro" id="IPR020101">
    <property type="entry name" value="Cyt_b-c1_8-plants"/>
</dbReference>
<comment type="subcellular location">
    <subcellularLocation>
        <location evidence="1">Mitochondrion inner membrane</location>
        <topology evidence="1">Single-pass membrane protein</topology>
    </subcellularLocation>
</comment>
<evidence type="ECO:0000313" key="12">
    <source>
        <dbReference type="Proteomes" id="UP000298416"/>
    </source>
</evidence>
<dbReference type="Proteomes" id="UP000298416">
    <property type="component" value="Unassembled WGS sequence"/>
</dbReference>
<dbReference type="GO" id="GO:0005743">
    <property type="term" value="C:mitochondrial inner membrane"/>
    <property type="evidence" value="ECO:0007669"/>
    <property type="project" value="UniProtKB-SubCell"/>
</dbReference>
<name>A0A8X8ZVF4_SALSN</name>
<keyword evidence="6" id="KW-0999">Mitochondrion inner membrane</keyword>
<comment type="similarity">
    <text evidence="2">Belongs to the UQCRQ/QCR8 family.</text>
</comment>
<keyword evidence="3" id="KW-0813">Transport</keyword>
<dbReference type="GO" id="GO:0045275">
    <property type="term" value="C:respiratory chain complex III"/>
    <property type="evidence" value="ECO:0007669"/>
    <property type="project" value="InterPro"/>
</dbReference>
<evidence type="ECO:0000256" key="9">
    <source>
        <dbReference type="ARBA" id="ARBA00023128"/>
    </source>
</evidence>
<dbReference type="AlphaFoldDB" id="A0A8X8ZVF4"/>
<evidence type="ECO:0000256" key="4">
    <source>
        <dbReference type="ARBA" id="ARBA00022660"/>
    </source>
</evidence>
<keyword evidence="9" id="KW-0496">Mitochondrion</keyword>
<accession>A0A8X8ZVF4</accession>
<dbReference type="PANTHER" id="PTHR34559">
    <property type="entry name" value="CYTOCHROME B-C1 COMPLEX SUBUNIT 8"/>
    <property type="match status" value="1"/>
</dbReference>
<sequence>MGKIPVRMKSVTYALSPFQQKVMPGLWKDLSGKISHKISENWISTTLLLGPLVGTYSTASYQISHVKEGYDTMLIGRTSSFCGNPSCSWLGMIGMSLGLVAMRTSMKAPDDTMLIVSRQGSTARELGDQIQAARGGL</sequence>
<reference evidence="11" key="1">
    <citation type="submission" date="2018-01" db="EMBL/GenBank/DDBJ databases">
        <authorList>
            <person name="Mao J.F."/>
        </authorList>
    </citation>
    <scope>NUCLEOTIDE SEQUENCE</scope>
    <source>
        <strain evidence="11">Huo1</strain>
        <tissue evidence="11">Leaf</tissue>
    </source>
</reference>
<evidence type="ECO:0000256" key="5">
    <source>
        <dbReference type="ARBA" id="ARBA00022692"/>
    </source>
</evidence>
<dbReference type="PANTHER" id="PTHR34559:SF1">
    <property type="entry name" value="OS06G0175900 PROTEIN"/>
    <property type="match status" value="1"/>
</dbReference>
<evidence type="ECO:0000256" key="2">
    <source>
        <dbReference type="ARBA" id="ARBA00007668"/>
    </source>
</evidence>
<evidence type="ECO:0000256" key="10">
    <source>
        <dbReference type="ARBA" id="ARBA00023136"/>
    </source>
</evidence>
<keyword evidence="4" id="KW-0679">Respiratory chain</keyword>
<evidence type="ECO:0000256" key="7">
    <source>
        <dbReference type="ARBA" id="ARBA00022982"/>
    </source>
</evidence>